<name>A0ABQ2I3Y9_9MICO</name>
<dbReference type="InterPro" id="IPR046576">
    <property type="entry name" value="DUF6636"/>
</dbReference>
<sequence>MTVTVDAPAASSGGAPATSTPAPTPSATSAAVPTALAVGKQRGAPKSFAEAKGRIDAAKPAASGGAAFRSPSGNIVCRRGAGPAVSCEVREGRIKPPLPTICPEGGAKDIGRIELGAAGARPVCNTDTIRTGSEPALGYGSRTQPSGTTACLSEKTGMTCIDEAGRHGFFIARNSFVTF</sequence>
<gene>
    <name evidence="2" type="ORF">GCM10009721_25720</name>
</gene>
<dbReference type="Proteomes" id="UP000623461">
    <property type="component" value="Unassembled WGS sequence"/>
</dbReference>
<feature type="region of interest" description="Disordered" evidence="1">
    <location>
        <begin position="1"/>
        <end position="32"/>
    </location>
</feature>
<keyword evidence="3" id="KW-1185">Reference proteome</keyword>
<evidence type="ECO:0000256" key="1">
    <source>
        <dbReference type="SAM" id="MobiDB-lite"/>
    </source>
</evidence>
<protein>
    <submittedName>
        <fullName evidence="2">Uncharacterized protein</fullName>
    </submittedName>
</protein>
<feature type="compositionally biased region" description="Low complexity" evidence="1">
    <location>
        <begin position="7"/>
        <end position="32"/>
    </location>
</feature>
<dbReference type="EMBL" id="BMNZ01000004">
    <property type="protein sequence ID" value="GGM97657.1"/>
    <property type="molecule type" value="Genomic_DNA"/>
</dbReference>
<organism evidence="2 3">
    <name type="scientific">Terrabacter tumescens</name>
    <dbReference type="NCBI Taxonomy" id="60443"/>
    <lineage>
        <taxon>Bacteria</taxon>
        <taxon>Bacillati</taxon>
        <taxon>Actinomycetota</taxon>
        <taxon>Actinomycetes</taxon>
        <taxon>Micrococcales</taxon>
        <taxon>Intrasporangiaceae</taxon>
        <taxon>Terrabacter</taxon>
    </lineage>
</organism>
<reference evidence="3" key="1">
    <citation type="journal article" date="2019" name="Int. J. Syst. Evol. Microbiol.">
        <title>The Global Catalogue of Microorganisms (GCM) 10K type strain sequencing project: providing services to taxonomists for standard genome sequencing and annotation.</title>
        <authorList>
            <consortium name="The Broad Institute Genomics Platform"/>
            <consortium name="The Broad Institute Genome Sequencing Center for Infectious Disease"/>
            <person name="Wu L."/>
            <person name="Ma J."/>
        </authorList>
    </citation>
    <scope>NUCLEOTIDE SEQUENCE [LARGE SCALE GENOMIC DNA]</scope>
    <source>
        <strain evidence="3">JCM 1365</strain>
    </source>
</reference>
<proteinExistence type="predicted"/>
<evidence type="ECO:0000313" key="2">
    <source>
        <dbReference type="EMBL" id="GGM97657.1"/>
    </source>
</evidence>
<dbReference type="Pfam" id="PF20341">
    <property type="entry name" value="DUF6636"/>
    <property type="match status" value="1"/>
</dbReference>
<evidence type="ECO:0000313" key="3">
    <source>
        <dbReference type="Proteomes" id="UP000623461"/>
    </source>
</evidence>
<accession>A0ABQ2I3Y9</accession>
<comment type="caution">
    <text evidence="2">The sequence shown here is derived from an EMBL/GenBank/DDBJ whole genome shotgun (WGS) entry which is preliminary data.</text>
</comment>